<sequence>MVLSKRLLALASVAGAALAQSVSYIDNGIPFEGLIEPIHNVTYGFVFPPTTATGAETQEFIGELIVPVVNEWVGLALGGQMVDNLLLVAWPNGDDIMYSPRWATDYIQPLPYEGPTITTLSSTVNATHWKTIYRCQNCTTWTSGNFDTDGTPVFAWVISLTAVFDPSDVNTDFNEHDDFGFWGMFTDDAHSDDYESYLSGSGTATPSSPPSTSTPTSTTTSTSSTPTVPIASATPYDYIIVGAGPGGLIAADRLSEAGHSVILLERGGPSTGQTGGTDVPPWANGTDLTRYDIPGEFQGLFGSTGPTYWFCKDINTFAGCLIGGGSSINGALYWYPNDLDFSTDRGWPSSWTNHQPYTQMLVDRLPATDNPSPDGVRYLEQTMPVMQSLLGSLGFRQITLNDDVSSRDHIYGYSGYNFQQGKRWGPVATYLQTASARSNFRLETYTLVSSVARNGSTITGVQTNNTAIGPNGFIPLNPNGRVILSAGSFGTPRILFQSGIGPSDMISLVQENADAAPFLPPENDFIDLPVGSNVQDNPSIDLMFTHPSIDAYDNWADIWSNPRPADAAQYLQSQTGVFSSSSPKVNFWRALSGPDGITRYYQGTVRPGFDSVTTSYAYNASQVFSITVYLSIGTTSRGRIGLTSSELGAGALINPWFVDPNDTDTLIQGLQEIIDAVQNVPGLTLITPDNTTTLTDYVNTYPTSALGSNHWVGSCSIGQVVDDNTLVYSTNNLFVVDASIVPSLTMGNPQGAIMSMAEQAVAKIQALAGGP</sequence>
<keyword evidence="4" id="KW-0732">Signal</keyword>
<evidence type="ECO:0000256" key="3">
    <source>
        <dbReference type="SAM" id="MobiDB-lite"/>
    </source>
</evidence>
<protein>
    <recommendedName>
        <fullName evidence="5 6">Glucose-methanol-choline oxidoreductase N-terminal domain-containing protein</fullName>
    </recommendedName>
</protein>
<organism evidence="7 8">
    <name type="scientific">Phellinidium pouzarii</name>
    <dbReference type="NCBI Taxonomy" id="167371"/>
    <lineage>
        <taxon>Eukaryota</taxon>
        <taxon>Fungi</taxon>
        <taxon>Dikarya</taxon>
        <taxon>Basidiomycota</taxon>
        <taxon>Agaricomycotina</taxon>
        <taxon>Agaricomycetes</taxon>
        <taxon>Hymenochaetales</taxon>
        <taxon>Hymenochaetaceae</taxon>
        <taxon>Phellinidium</taxon>
    </lineage>
</organism>
<dbReference type="PANTHER" id="PTHR47190">
    <property type="entry name" value="DEHYDROGENASE, PUTATIVE-RELATED"/>
    <property type="match status" value="1"/>
</dbReference>
<evidence type="ECO:0000313" key="7">
    <source>
        <dbReference type="EMBL" id="THH08759.1"/>
    </source>
</evidence>
<evidence type="ECO:0000259" key="5">
    <source>
        <dbReference type="PROSITE" id="PS00623"/>
    </source>
</evidence>
<dbReference type="InterPro" id="IPR015920">
    <property type="entry name" value="Cellobiose_DH-like_cyt"/>
</dbReference>
<evidence type="ECO:0000256" key="2">
    <source>
        <dbReference type="RuleBase" id="RU003968"/>
    </source>
</evidence>
<proteinExistence type="inferred from homology"/>
<reference evidence="7 8" key="1">
    <citation type="submission" date="2019-02" db="EMBL/GenBank/DDBJ databases">
        <title>Genome sequencing of the rare red list fungi Phellinidium pouzarii.</title>
        <authorList>
            <person name="Buettner E."/>
            <person name="Kellner H."/>
        </authorList>
    </citation>
    <scope>NUCLEOTIDE SEQUENCE [LARGE SCALE GENOMIC DNA]</scope>
    <source>
        <strain evidence="7 8">DSM 108285</strain>
    </source>
</reference>
<dbReference type="EMBL" id="SGPK01000088">
    <property type="protein sequence ID" value="THH08759.1"/>
    <property type="molecule type" value="Genomic_DNA"/>
</dbReference>
<dbReference type="PROSITE" id="PS00624">
    <property type="entry name" value="GMC_OXRED_2"/>
    <property type="match status" value="1"/>
</dbReference>
<dbReference type="SUPFAM" id="SSF54373">
    <property type="entry name" value="FAD-linked reductases, C-terminal domain"/>
    <property type="match status" value="1"/>
</dbReference>
<dbReference type="AlphaFoldDB" id="A0A4S4LAX7"/>
<evidence type="ECO:0000256" key="1">
    <source>
        <dbReference type="ARBA" id="ARBA00001974"/>
    </source>
</evidence>
<name>A0A4S4LAX7_9AGAM</name>
<accession>A0A4S4LAX7</accession>
<dbReference type="Gene3D" id="3.30.410.10">
    <property type="entry name" value="Cholesterol Oxidase, domain 2"/>
    <property type="match status" value="1"/>
</dbReference>
<dbReference type="PANTHER" id="PTHR47190:SF1">
    <property type="entry name" value="GLUCOSE-METHANOL-CHOLINE OXIDOREDUCTASE N-TERMINAL DOMAIN-CONTAINING PROTEIN"/>
    <property type="match status" value="1"/>
</dbReference>
<dbReference type="GO" id="GO:0050660">
    <property type="term" value="F:flavin adenine dinucleotide binding"/>
    <property type="evidence" value="ECO:0007669"/>
    <property type="project" value="InterPro"/>
</dbReference>
<evidence type="ECO:0000256" key="4">
    <source>
        <dbReference type="SAM" id="SignalP"/>
    </source>
</evidence>
<feature type="region of interest" description="Disordered" evidence="3">
    <location>
        <begin position="196"/>
        <end position="228"/>
    </location>
</feature>
<dbReference type="OrthoDB" id="413885at2759"/>
<dbReference type="Proteomes" id="UP000308199">
    <property type="component" value="Unassembled WGS sequence"/>
</dbReference>
<dbReference type="Pfam" id="PF16010">
    <property type="entry name" value="CDH-cyt"/>
    <property type="match status" value="1"/>
</dbReference>
<dbReference type="InterPro" id="IPR000172">
    <property type="entry name" value="GMC_OxRdtase_N"/>
</dbReference>
<dbReference type="SUPFAM" id="SSF49344">
    <property type="entry name" value="CBD9-like"/>
    <property type="match status" value="1"/>
</dbReference>
<dbReference type="Pfam" id="PF13450">
    <property type="entry name" value="NAD_binding_8"/>
    <property type="match status" value="1"/>
</dbReference>
<feature type="compositionally biased region" description="Low complexity" evidence="3">
    <location>
        <begin position="199"/>
        <end position="228"/>
    </location>
</feature>
<comment type="caution">
    <text evidence="7">The sequence shown here is derived from an EMBL/GenBank/DDBJ whole genome shotgun (WGS) entry which is preliminary data.</text>
</comment>
<evidence type="ECO:0000259" key="6">
    <source>
        <dbReference type="PROSITE" id="PS00624"/>
    </source>
</evidence>
<dbReference type="InterPro" id="IPR007867">
    <property type="entry name" value="GMC_OxRtase_C"/>
</dbReference>
<dbReference type="GO" id="GO:0016614">
    <property type="term" value="F:oxidoreductase activity, acting on CH-OH group of donors"/>
    <property type="evidence" value="ECO:0007669"/>
    <property type="project" value="InterPro"/>
</dbReference>
<comment type="similarity">
    <text evidence="2">Belongs to the GMC oxidoreductase family.</text>
</comment>
<dbReference type="SUPFAM" id="SSF51905">
    <property type="entry name" value="FAD/NAD(P)-binding domain"/>
    <property type="match status" value="1"/>
</dbReference>
<feature type="domain" description="Glucose-methanol-choline oxidoreductase N-terminal" evidence="6">
    <location>
        <begin position="487"/>
        <end position="501"/>
    </location>
</feature>
<dbReference type="Gene3D" id="3.50.50.60">
    <property type="entry name" value="FAD/NAD(P)-binding domain"/>
    <property type="match status" value="1"/>
</dbReference>
<gene>
    <name evidence="7" type="ORF">EW145_g2494</name>
</gene>
<evidence type="ECO:0000313" key="8">
    <source>
        <dbReference type="Proteomes" id="UP000308199"/>
    </source>
</evidence>
<feature type="chain" id="PRO_5020493293" description="Glucose-methanol-choline oxidoreductase N-terminal domain-containing protein" evidence="4">
    <location>
        <begin position="20"/>
        <end position="771"/>
    </location>
</feature>
<dbReference type="PROSITE" id="PS00623">
    <property type="entry name" value="GMC_OXRED_1"/>
    <property type="match status" value="1"/>
</dbReference>
<keyword evidence="2" id="KW-0285">Flavoprotein</keyword>
<keyword evidence="2" id="KW-0274">FAD</keyword>
<feature type="signal peptide" evidence="4">
    <location>
        <begin position="1"/>
        <end position="19"/>
    </location>
</feature>
<dbReference type="InterPro" id="IPR036188">
    <property type="entry name" value="FAD/NAD-bd_sf"/>
</dbReference>
<comment type="cofactor">
    <cofactor evidence="1">
        <name>FAD</name>
        <dbReference type="ChEBI" id="CHEBI:57692"/>
    </cofactor>
</comment>
<dbReference type="InterPro" id="IPR053208">
    <property type="entry name" value="GMC_Oxidoreductase_CD"/>
</dbReference>
<dbReference type="Pfam" id="PF00732">
    <property type="entry name" value="GMC_oxred_N"/>
    <property type="match status" value="1"/>
</dbReference>
<dbReference type="Gene3D" id="2.60.40.1210">
    <property type="entry name" value="Cellobiose dehydrogenase, cytochrome domain"/>
    <property type="match status" value="1"/>
</dbReference>
<dbReference type="CDD" id="cd09630">
    <property type="entry name" value="CDH_like_cytochrome"/>
    <property type="match status" value="1"/>
</dbReference>
<dbReference type="Pfam" id="PF05199">
    <property type="entry name" value="GMC_oxred_C"/>
    <property type="match status" value="1"/>
</dbReference>
<feature type="domain" description="Glucose-methanol-choline oxidoreductase N-terminal" evidence="5">
    <location>
        <begin position="319"/>
        <end position="342"/>
    </location>
</feature>
<keyword evidence="8" id="KW-1185">Reference proteome</keyword>